<dbReference type="EMBL" id="JANBUO010002555">
    <property type="protein sequence ID" value="KAJ2794378.1"/>
    <property type="molecule type" value="Genomic_DNA"/>
</dbReference>
<feature type="signal peptide" evidence="3">
    <location>
        <begin position="1"/>
        <end position="18"/>
    </location>
</feature>
<dbReference type="PANTHER" id="PTHR31654">
    <property type="entry name" value="SECRETED BETA-GLUCOSIDASE ADG3-RELATED"/>
    <property type="match status" value="1"/>
</dbReference>
<protein>
    <recommendedName>
        <fullName evidence="6">SUN-domain-containing protein</fullName>
    </recommendedName>
</protein>
<proteinExistence type="inferred from homology"/>
<evidence type="ECO:0000256" key="1">
    <source>
        <dbReference type="ARBA" id="ARBA00010579"/>
    </source>
</evidence>
<evidence type="ECO:0000313" key="4">
    <source>
        <dbReference type="EMBL" id="KAJ2794378.1"/>
    </source>
</evidence>
<gene>
    <name evidence="4" type="ORF">H4R20_006247</name>
</gene>
<comment type="caution">
    <text evidence="4">The sequence shown here is derived from an EMBL/GenBank/DDBJ whole genome shotgun (WGS) entry which is preliminary data.</text>
</comment>
<dbReference type="InterPro" id="IPR005556">
    <property type="entry name" value="SUN"/>
</dbReference>
<keyword evidence="5" id="KW-1185">Reference proteome</keyword>
<reference evidence="4" key="1">
    <citation type="submission" date="2022-07" db="EMBL/GenBank/DDBJ databases">
        <title>Phylogenomic reconstructions and comparative analyses of Kickxellomycotina fungi.</title>
        <authorList>
            <person name="Reynolds N.K."/>
            <person name="Stajich J.E."/>
            <person name="Barry K."/>
            <person name="Grigoriev I.V."/>
            <person name="Crous P."/>
            <person name="Smith M.E."/>
        </authorList>
    </citation>
    <scope>NUCLEOTIDE SEQUENCE</scope>
    <source>
        <strain evidence="4">NRRL 1565</strain>
    </source>
</reference>
<evidence type="ECO:0000256" key="3">
    <source>
        <dbReference type="SAM" id="SignalP"/>
    </source>
</evidence>
<name>A0A9W8HR76_9FUNG</name>
<dbReference type="AlphaFoldDB" id="A0A9W8HR76"/>
<dbReference type="PANTHER" id="PTHR31654:SF0">
    <property type="entry name" value="SECRETED BETA-GLUCOSIDASE ADG3-RELATED"/>
    <property type="match status" value="1"/>
</dbReference>
<dbReference type="OrthoDB" id="5554151at2759"/>
<dbReference type="Proteomes" id="UP001140094">
    <property type="component" value="Unassembled WGS sequence"/>
</dbReference>
<organism evidence="4 5">
    <name type="scientific">Coemansia guatemalensis</name>
    <dbReference type="NCBI Taxonomy" id="2761395"/>
    <lineage>
        <taxon>Eukaryota</taxon>
        <taxon>Fungi</taxon>
        <taxon>Fungi incertae sedis</taxon>
        <taxon>Zoopagomycota</taxon>
        <taxon>Kickxellomycotina</taxon>
        <taxon>Kickxellomycetes</taxon>
        <taxon>Kickxellales</taxon>
        <taxon>Kickxellaceae</taxon>
        <taxon>Coemansia</taxon>
    </lineage>
</organism>
<evidence type="ECO:0000313" key="5">
    <source>
        <dbReference type="Proteomes" id="UP001140094"/>
    </source>
</evidence>
<evidence type="ECO:0000256" key="2">
    <source>
        <dbReference type="SAM" id="MobiDB-lite"/>
    </source>
</evidence>
<dbReference type="Pfam" id="PF03856">
    <property type="entry name" value="SUN"/>
    <property type="match status" value="1"/>
</dbReference>
<keyword evidence="3" id="KW-0732">Signal</keyword>
<feature type="chain" id="PRO_5040875042" description="SUN-domain-containing protein" evidence="3">
    <location>
        <begin position="19"/>
        <end position="389"/>
    </location>
</feature>
<sequence length="389" mass="40414">MKSFTVAVAMALALTANASIASLSLGLGGSLGDPLVIVFNGAAGNKPVGDTGYSASEDAHASEPAPTTHDAYSTPSDGEHAPSSTPPSDTQYNAPTIPSDTQPAEPTSYAAEPSTGVSNGEIPDGQGNTFNTPSGAMRFPWNYGNSDKVVPITPKSKNGGWAMSPDQMCTPNSWCPYACESGYYSAQWDPSAKLYNGQGSMNGGLYVDGNGKITKPNPNQPFCAPGLFNAGIKNTLGQSVSACQTVYPGNEAMLIPTVANPGGSAVLNVVPKTYWLGTSAQYYVNLAGSTADQCIWGNADKPIGNWGPYIFGAGQALDGNTYISVQYNPLYLSSGFKATDTYNVKIECESGYCNFPTGGECKCEKGKCSVDNGCTVTLGDGAKANFVIY</sequence>
<feature type="region of interest" description="Disordered" evidence="2">
    <location>
        <begin position="50"/>
        <end position="135"/>
    </location>
</feature>
<evidence type="ECO:0008006" key="6">
    <source>
        <dbReference type="Google" id="ProtNLM"/>
    </source>
</evidence>
<comment type="similarity">
    <text evidence="1">Belongs to the SUN family.</text>
</comment>
<dbReference type="InterPro" id="IPR053088">
    <property type="entry name" value="Beta-glucosidase/SUN-like"/>
</dbReference>
<feature type="compositionally biased region" description="Polar residues" evidence="2">
    <location>
        <begin position="70"/>
        <end position="105"/>
    </location>
</feature>
<accession>A0A9W8HR76</accession>